<dbReference type="PANTHER" id="PTHR13789">
    <property type="entry name" value="MONOOXYGENASE"/>
    <property type="match status" value="1"/>
</dbReference>
<evidence type="ECO:0000313" key="8">
    <source>
        <dbReference type="Proteomes" id="UP000242287"/>
    </source>
</evidence>
<dbReference type="GO" id="GO:0071949">
    <property type="term" value="F:FAD binding"/>
    <property type="evidence" value="ECO:0007669"/>
    <property type="project" value="InterPro"/>
</dbReference>
<proteinExistence type="inferred from homology"/>
<keyword evidence="2" id="KW-0285">Flavoprotein</keyword>
<dbReference type="InterPro" id="IPR002938">
    <property type="entry name" value="FAD-bd"/>
</dbReference>
<feature type="domain" description="FAD-binding" evidence="6">
    <location>
        <begin position="53"/>
        <end position="401"/>
    </location>
</feature>
<evidence type="ECO:0000313" key="7">
    <source>
        <dbReference type="EMBL" id="PFH47531.1"/>
    </source>
</evidence>
<name>A0A2A9NGZ7_9AGAR</name>
<dbReference type="Proteomes" id="UP000242287">
    <property type="component" value="Unassembled WGS sequence"/>
</dbReference>
<evidence type="ECO:0000256" key="2">
    <source>
        <dbReference type="ARBA" id="ARBA00022630"/>
    </source>
</evidence>
<dbReference type="Gene3D" id="3.50.50.60">
    <property type="entry name" value="FAD/NAD(P)-binding domain"/>
    <property type="match status" value="1"/>
</dbReference>
<dbReference type="OrthoDB" id="1878542at2759"/>
<dbReference type="SUPFAM" id="SSF54373">
    <property type="entry name" value="FAD-linked reductases, C-terminal domain"/>
    <property type="match status" value="1"/>
</dbReference>
<dbReference type="GO" id="GO:0004497">
    <property type="term" value="F:monooxygenase activity"/>
    <property type="evidence" value="ECO:0007669"/>
    <property type="project" value="UniProtKB-KW"/>
</dbReference>
<organism evidence="7 8">
    <name type="scientific">Amanita thiersii Skay4041</name>
    <dbReference type="NCBI Taxonomy" id="703135"/>
    <lineage>
        <taxon>Eukaryota</taxon>
        <taxon>Fungi</taxon>
        <taxon>Dikarya</taxon>
        <taxon>Basidiomycota</taxon>
        <taxon>Agaricomycotina</taxon>
        <taxon>Agaricomycetes</taxon>
        <taxon>Agaricomycetidae</taxon>
        <taxon>Agaricales</taxon>
        <taxon>Pluteineae</taxon>
        <taxon>Amanitaceae</taxon>
        <taxon>Amanita</taxon>
    </lineage>
</organism>
<comment type="similarity">
    <text evidence="1">Belongs to the paxM FAD-dependent monooxygenase family.</text>
</comment>
<reference evidence="7 8" key="1">
    <citation type="submission" date="2014-02" db="EMBL/GenBank/DDBJ databases">
        <title>Transposable element dynamics among asymbiotic and ectomycorrhizal Amanita fungi.</title>
        <authorList>
            <consortium name="DOE Joint Genome Institute"/>
            <person name="Hess J."/>
            <person name="Skrede I."/>
            <person name="Wolfe B."/>
            <person name="LaButti K."/>
            <person name="Ohm R.A."/>
            <person name="Grigoriev I.V."/>
            <person name="Pringle A."/>
        </authorList>
    </citation>
    <scope>NUCLEOTIDE SEQUENCE [LARGE SCALE GENOMIC DNA]</scope>
    <source>
        <strain evidence="7 8">SKay4041</strain>
    </source>
</reference>
<dbReference type="PANTHER" id="PTHR13789:SF147">
    <property type="entry name" value="PUTATIVE (AFU_ORTHOLOGUE AFUA_2G01950)-RELATED"/>
    <property type="match status" value="1"/>
</dbReference>
<evidence type="ECO:0000256" key="4">
    <source>
        <dbReference type="ARBA" id="ARBA00023002"/>
    </source>
</evidence>
<keyword evidence="5" id="KW-0503">Monooxygenase</keyword>
<evidence type="ECO:0000256" key="1">
    <source>
        <dbReference type="ARBA" id="ARBA00007992"/>
    </source>
</evidence>
<dbReference type="InterPro" id="IPR036188">
    <property type="entry name" value="FAD/NAD-bd_sf"/>
</dbReference>
<dbReference type="EMBL" id="KZ302106">
    <property type="protein sequence ID" value="PFH47531.1"/>
    <property type="molecule type" value="Genomic_DNA"/>
</dbReference>
<dbReference type="InterPro" id="IPR050493">
    <property type="entry name" value="FAD-dep_Monooxygenase_BioMet"/>
</dbReference>
<evidence type="ECO:0000259" key="6">
    <source>
        <dbReference type="Pfam" id="PF01494"/>
    </source>
</evidence>
<sequence length="496" mass="55253">MFAFITKLFELIRTYIAYFLQSSQTRQIEYNRTAESTAPVLFIVFQDGAPCKLDVIIVGCGLAGLCAAYPLGKAGHRVTMLEVAPALGEIGAGIQLGPNVARTLIRWGLKDKLDELAVKPRAISFRRFDTGERIGLDIFGDKVEKDYGAPYYNIHRADIHRLLTELALPWMNLRLNTRVVSVSTDAPRPHVVLESGEIVHADVIIGADGVRSTVRNSLVDGPDNPTPTGDAAWRATLSTEKFMDDPDLRELVENPEANIWMGPRMHIVGYCLRDLKEYNLVMLHPDDESVESWTSAGDVEKMLRTYEGWDPRLRKIQAMIKSIMLSRLVVRLPLKTWVHSSGHVALIGDACHPMLPYRAQGAAMAIEDAIVMGNLFSRITDKSQIPALLQAYETLRYDRATGTQLTALSLQKVFHHPDGPEQQERDAAMRQAMELTLKEARGEHVPADAYGKNPNAWVDKAKKTAQMGYDADEAVEEWWAEHGASIVGAKEITIQT</sequence>
<accession>A0A2A9NGZ7</accession>
<dbReference type="SUPFAM" id="SSF51905">
    <property type="entry name" value="FAD/NAD(P)-binding domain"/>
    <property type="match status" value="1"/>
</dbReference>
<keyword evidence="4" id="KW-0560">Oxidoreductase</keyword>
<protein>
    <recommendedName>
        <fullName evidence="6">FAD-binding domain-containing protein</fullName>
    </recommendedName>
</protein>
<dbReference type="FunFam" id="3.50.50.60:FF:000115">
    <property type="entry name" value="Salicylate hydroxylase, putative"/>
    <property type="match status" value="1"/>
</dbReference>
<evidence type="ECO:0000256" key="3">
    <source>
        <dbReference type="ARBA" id="ARBA00022827"/>
    </source>
</evidence>
<keyword evidence="3" id="KW-0274">FAD</keyword>
<dbReference type="STRING" id="703135.A0A2A9NGZ7"/>
<evidence type="ECO:0000256" key="5">
    <source>
        <dbReference type="ARBA" id="ARBA00023033"/>
    </source>
</evidence>
<dbReference type="AlphaFoldDB" id="A0A2A9NGZ7"/>
<keyword evidence="8" id="KW-1185">Reference proteome</keyword>
<gene>
    <name evidence="7" type="ORF">AMATHDRAFT_50236</name>
</gene>
<dbReference type="Pfam" id="PF01494">
    <property type="entry name" value="FAD_binding_3"/>
    <property type="match status" value="1"/>
</dbReference>
<dbReference type="PRINTS" id="PR00420">
    <property type="entry name" value="RNGMNOXGNASE"/>
</dbReference>